<reference evidence="1 2" key="1">
    <citation type="submission" date="2016-10" db="EMBL/GenBank/DDBJ databases">
        <authorList>
            <person name="de Groot N.N."/>
        </authorList>
    </citation>
    <scope>NUCLEOTIDE SEQUENCE [LARGE SCALE GENOMIC DNA]</scope>
    <source>
        <strain evidence="1 2">S3b</strain>
    </source>
</reference>
<name>A0A1H2VVQ5_9FIRM</name>
<proteinExistence type="predicted"/>
<sequence length="58" mass="6592">MMKLTKRQKTANTFSMYASKKKCKCSCPCGSIPLISQYVMKYNVNAKSLTTYSYGINH</sequence>
<accession>A0A1H2VVQ5</accession>
<evidence type="ECO:0000313" key="1">
    <source>
        <dbReference type="EMBL" id="SDW72420.1"/>
    </source>
</evidence>
<organism evidence="1 2">
    <name type="scientific">Kandleria vitulina</name>
    <dbReference type="NCBI Taxonomy" id="1630"/>
    <lineage>
        <taxon>Bacteria</taxon>
        <taxon>Bacillati</taxon>
        <taxon>Bacillota</taxon>
        <taxon>Erysipelotrichia</taxon>
        <taxon>Erysipelotrichales</taxon>
        <taxon>Coprobacillaceae</taxon>
        <taxon>Kandleria</taxon>
    </lineage>
</organism>
<dbReference type="AlphaFoldDB" id="A0A1H2VVQ5"/>
<dbReference type="EMBL" id="FNNF01000040">
    <property type="protein sequence ID" value="SDW72420.1"/>
    <property type="molecule type" value="Genomic_DNA"/>
</dbReference>
<dbReference type="Proteomes" id="UP000182429">
    <property type="component" value="Unassembled WGS sequence"/>
</dbReference>
<protein>
    <submittedName>
        <fullName evidence="1">Uncharacterized protein</fullName>
    </submittedName>
</protein>
<evidence type="ECO:0000313" key="2">
    <source>
        <dbReference type="Proteomes" id="UP000182429"/>
    </source>
</evidence>
<gene>
    <name evidence="1" type="ORF">SAMN04487759_1407</name>
</gene>